<protein>
    <submittedName>
        <fullName evidence="2">Uncharacterized protein</fullName>
    </submittedName>
</protein>
<evidence type="ECO:0000313" key="2">
    <source>
        <dbReference type="EMBL" id="GIY88947.1"/>
    </source>
</evidence>
<sequence length="98" mass="10426">MQKINSREMNSKNKCLLLTFCCKTTSKEELKAFGVRVSAVRLGERRPSMGDESECHFRLVSLGGAAVGKSSILKRFLSAPTATGTGPPSKTSTAGSST</sequence>
<dbReference type="Proteomes" id="UP001054945">
    <property type="component" value="Unassembled WGS sequence"/>
</dbReference>
<proteinExistence type="predicted"/>
<feature type="region of interest" description="Disordered" evidence="1">
    <location>
        <begin position="79"/>
        <end position="98"/>
    </location>
</feature>
<dbReference type="AlphaFoldDB" id="A0AAV4X1F3"/>
<feature type="compositionally biased region" description="Polar residues" evidence="1">
    <location>
        <begin position="80"/>
        <end position="98"/>
    </location>
</feature>
<organism evidence="2 3">
    <name type="scientific">Caerostris extrusa</name>
    <name type="common">Bark spider</name>
    <name type="synonym">Caerostris bankana</name>
    <dbReference type="NCBI Taxonomy" id="172846"/>
    <lineage>
        <taxon>Eukaryota</taxon>
        <taxon>Metazoa</taxon>
        <taxon>Ecdysozoa</taxon>
        <taxon>Arthropoda</taxon>
        <taxon>Chelicerata</taxon>
        <taxon>Arachnida</taxon>
        <taxon>Araneae</taxon>
        <taxon>Araneomorphae</taxon>
        <taxon>Entelegynae</taxon>
        <taxon>Araneoidea</taxon>
        <taxon>Araneidae</taxon>
        <taxon>Caerostris</taxon>
    </lineage>
</organism>
<keyword evidence="3" id="KW-1185">Reference proteome</keyword>
<evidence type="ECO:0000256" key="1">
    <source>
        <dbReference type="SAM" id="MobiDB-lite"/>
    </source>
</evidence>
<dbReference type="EMBL" id="BPLR01017129">
    <property type="protein sequence ID" value="GIY88947.1"/>
    <property type="molecule type" value="Genomic_DNA"/>
</dbReference>
<name>A0AAV4X1F3_CAEEX</name>
<gene>
    <name evidence="2" type="ORF">CEXT_546331</name>
</gene>
<comment type="caution">
    <text evidence="2">The sequence shown here is derived from an EMBL/GenBank/DDBJ whole genome shotgun (WGS) entry which is preliminary data.</text>
</comment>
<evidence type="ECO:0000313" key="3">
    <source>
        <dbReference type="Proteomes" id="UP001054945"/>
    </source>
</evidence>
<reference evidence="2 3" key="1">
    <citation type="submission" date="2021-06" db="EMBL/GenBank/DDBJ databases">
        <title>Caerostris extrusa draft genome.</title>
        <authorList>
            <person name="Kono N."/>
            <person name="Arakawa K."/>
        </authorList>
    </citation>
    <scope>NUCLEOTIDE SEQUENCE [LARGE SCALE GENOMIC DNA]</scope>
</reference>
<accession>A0AAV4X1F3</accession>